<feature type="compositionally biased region" description="Pro residues" evidence="1">
    <location>
        <begin position="26"/>
        <end position="39"/>
    </location>
</feature>
<feature type="signal peptide" evidence="2">
    <location>
        <begin position="1"/>
        <end position="22"/>
    </location>
</feature>
<feature type="compositionally biased region" description="Low complexity" evidence="1">
    <location>
        <begin position="40"/>
        <end position="52"/>
    </location>
</feature>
<organism evidence="4">
    <name type="scientific">uncultured Frankineae bacterium</name>
    <dbReference type="NCBI Taxonomy" id="437475"/>
    <lineage>
        <taxon>Bacteria</taxon>
        <taxon>Bacillati</taxon>
        <taxon>Actinomycetota</taxon>
        <taxon>Actinomycetes</taxon>
        <taxon>Frankiales</taxon>
        <taxon>environmental samples</taxon>
    </lineage>
</organism>
<dbReference type="Gene3D" id="3.40.50.1110">
    <property type="entry name" value="SGNH hydrolase"/>
    <property type="match status" value="1"/>
</dbReference>
<dbReference type="PROSITE" id="PS51257">
    <property type="entry name" value="PROKAR_LIPOPROTEIN"/>
    <property type="match status" value="1"/>
</dbReference>
<dbReference type="PANTHER" id="PTHR30383:SF5">
    <property type="entry name" value="SGNH HYDROLASE-TYPE ESTERASE DOMAIN-CONTAINING PROTEIN"/>
    <property type="match status" value="1"/>
</dbReference>
<dbReference type="InterPro" id="IPR051532">
    <property type="entry name" value="Ester_Hydrolysis_Enzymes"/>
</dbReference>
<dbReference type="InterPro" id="IPR013830">
    <property type="entry name" value="SGNH_hydro"/>
</dbReference>
<evidence type="ECO:0000256" key="1">
    <source>
        <dbReference type="SAM" id="MobiDB-lite"/>
    </source>
</evidence>
<dbReference type="InterPro" id="IPR036514">
    <property type="entry name" value="SGNH_hydro_sf"/>
</dbReference>
<feature type="chain" id="PRO_5039254331" description="SGNH hydrolase-type esterase domain-containing protein" evidence="2">
    <location>
        <begin position="23"/>
        <end position="295"/>
    </location>
</feature>
<sequence>MGLRWLAVLTCAAVSVSACSSAGPRAAPPPSASPSPPSSSSPSAPSPSAVPADPAPSPPAPASTHLALGDSVAAGVGAGQPETQGYVPVLAGLLAGRTGCATADACRLAVRNLAVPGATTGTVLQQQVPAARELLAGGDVRLVTVTVGGNDVFVPVVRACARSVEDPACPQAVTAALRQADAGLDALLGRLTDAAGPGTPVAVSTYYDPLPACRLASLAPLAEEVLEGTGGQPGLNDLIRARAEEHGAVSVETAGRLEAPDDFVGGLDCLHPSTSGHVRIARAFLDAVGGRVATS</sequence>
<dbReference type="PANTHER" id="PTHR30383">
    <property type="entry name" value="THIOESTERASE 1/PROTEASE 1/LYSOPHOSPHOLIPASE L1"/>
    <property type="match status" value="1"/>
</dbReference>
<gene>
    <name evidence="4" type="ORF">AVDCRST_MAG07-2485</name>
</gene>
<keyword evidence="2" id="KW-0732">Signal</keyword>
<reference evidence="4" key="1">
    <citation type="submission" date="2020-02" db="EMBL/GenBank/DDBJ databases">
        <authorList>
            <person name="Meier V. D."/>
        </authorList>
    </citation>
    <scope>NUCLEOTIDE SEQUENCE</scope>
    <source>
        <strain evidence="4">AVDCRST_MAG07</strain>
    </source>
</reference>
<evidence type="ECO:0000256" key="2">
    <source>
        <dbReference type="SAM" id="SignalP"/>
    </source>
</evidence>
<proteinExistence type="predicted"/>
<dbReference type="SUPFAM" id="SSF52266">
    <property type="entry name" value="SGNH hydrolase"/>
    <property type="match status" value="1"/>
</dbReference>
<evidence type="ECO:0000259" key="3">
    <source>
        <dbReference type="Pfam" id="PF13472"/>
    </source>
</evidence>
<dbReference type="EMBL" id="CADCUB010000104">
    <property type="protein sequence ID" value="CAA9336506.1"/>
    <property type="molecule type" value="Genomic_DNA"/>
</dbReference>
<feature type="domain" description="SGNH hydrolase-type esterase" evidence="3">
    <location>
        <begin position="67"/>
        <end position="277"/>
    </location>
</feature>
<dbReference type="CDD" id="cd00229">
    <property type="entry name" value="SGNH_hydrolase"/>
    <property type="match status" value="1"/>
</dbReference>
<dbReference type="AlphaFoldDB" id="A0A6J4LMX8"/>
<protein>
    <recommendedName>
        <fullName evidence="3">SGNH hydrolase-type esterase domain-containing protein</fullName>
    </recommendedName>
</protein>
<evidence type="ECO:0000313" key="4">
    <source>
        <dbReference type="EMBL" id="CAA9336506.1"/>
    </source>
</evidence>
<name>A0A6J4LMX8_9ACTN</name>
<dbReference type="GO" id="GO:0004622">
    <property type="term" value="F:phosphatidylcholine lysophospholipase activity"/>
    <property type="evidence" value="ECO:0007669"/>
    <property type="project" value="TreeGrafter"/>
</dbReference>
<accession>A0A6J4LMX8</accession>
<feature type="region of interest" description="Disordered" evidence="1">
    <location>
        <begin position="20"/>
        <end position="65"/>
    </location>
</feature>
<dbReference type="Pfam" id="PF13472">
    <property type="entry name" value="Lipase_GDSL_2"/>
    <property type="match status" value="1"/>
</dbReference>